<proteinExistence type="inferred from homology"/>
<comment type="similarity">
    <text evidence="2">Belongs to the aminoglycoside phosphotransferase family.</text>
</comment>
<dbReference type="InterPro" id="IPR011009">
    <property type="entry name" value="Kinase-like_dom_sf"/>
</dbReference>
<evidence type="ECO:0000256" key="2">
    <source>
        <dbReference type="ARBA" id="ARBA00006219"/>
    </source>
</evidence>
<evidence type="ECO:0000313" key="12">
    <source>
        <dbReference type="Proteomes" id="UP001152795"/>
    </source>
</evidence>
<dbReference type="AlphaFoldDB" id="A0A6S7HUE8"/>
<evidence type="ECO:0000256" key="3">
    <source>
        <dbReference type="ARBA" id="ARBA00022490"/>
    </source>
</evidence>
<keyword evidence="4" id="KW-0808">Transferase</keyword>
<dbReference type="SUPFAM" id="SSF56112">
    <property type="entry name" value="Protein kinase-like (PK-like)"/>
    <property type="match status" value="1"/>
</dbReference>
<dbReference type="Pfam" id="PF01636">
    <property type="entry name" value="APH"/>
    <property type="match status" value="1"/>
</dbReference>
<reference evidence="11" key="1">
    <citation type="submission" date="2020-04" db="EMBL/GenBank/DDBJ databases">
        <authorList>
            <person name="Alioto T."/>
            <person name="Alioto T."/>
            <person name="Gomez Garrido J."/>
        </authorList>
    </citation>
    <scope>NUCLEOTIDE SEQUENCE</scope>
    <source>
        <strain evidence="11">A484AB</strain>
    </source>
</reference>
<comment type="catalytic activity">
    <reaction evidence="6">
        <text>(5R)-5-hydroxy-L-lysine + GTP = (5R)-5-phosphooxy-L-lysine + GDP + H(+)</text>
        <dbReference type="Rhea" id="RHEA:19049"/>
        <dbReference type="ChEBI" id="CHEBI:15378"/>
        <dbReference type="ChEBI" id="CHEBI:37565"/>
        <dbReference type="ChEBI" id="CHEBI:57882"/>
        <dbReference type="ChEBI" id="CHEBI:58189"/>
        <dbReference type="ChEBI" id="CHEBI:58357"/>
        <dbReference type="EC" id="2.7.1.81"/>
    </reaction>
</comment>
<protein>
    <recommendedName>
        <fullName evidence="9">Hydroxylysine kinase</fullName>
        <ecNumber evidence="8">2.7.1.81</ecNumber>
    </recommendedName>
</protein>
<comment type="caution">
    <text evidence="11">The sequence shown here is derived from an EMBL/GenBank/DDBJ whole genome shotgun (WGS) entry which is preliminary data.</text>
</comment>
<keyword evidence="3" id="KW-0963">Cytoplasm</keyword>
<evidence type="ECO:0000256" key="7">
    <source>
        <dbReference type="ARBA" id="ARBA00037368"/>
    </source>
</evidence>
<dbReference type="PANTHER" id="PTHR21064:SF1">
    <property type="entry name" value="HYDROXYLYSINE KINASE"/>
    <property type="match status" value="1"/>
</dbReference>
<evidence type="ECO:0000256" key="4">
    <source>
        <dbReference type="ARBA" id="ARBA00022679"/>
    </source>
</evidence>
<evidence type="ECO:0000313" key="11">
    <source>
        <dbReference type="EMBL" id="CAB4007663.1"/>
    </source>
</evidence>
<keyword evidence="5" id="KW-0418">Kinase</keyword>
<evidence type="ECO:0000256" key="5">
    <source>
        <dbReference type="ARBA" id="ARBA00022777"/>
    </source>
</evidence>
<dbReference type="Gene3D" id="3.90.1200.10">
    <property type="match status" value="1"/>
</dbReference>
<evidence type="ECO:0000256" key="9">
    <source>
        <dbReference type="ARBA" id="ARBA00040505"/>
    </source>
</evidence>
<dbReference type="GO" id="GO:0047992">
    <property type="term" value="F:hydroxylysine kinase activity"/>
    <property type="evidence" value="ECO:0007669"/>
    <property type="project" value="UniProtKB-EC"/>
</dbReference>
<dbReference type="EC" id="2.7.1.81" evidence="8"/>
<organism evidence="11 12">
    <name type="scientific">Paramuricea clavata</name>
    <name type="common">Red gorgonian</name>
    <name type="synonym">Violescent sea-whip</name>
    <dbReference type="NCBI Taxonomy" id="317549"/>
    <lineage>
        <taxon>Eukaryota</taxon>
        <taxon>Metazoa</taxon>
        <taxon>Cnidaria</taxon>
        <taxon>Anthozoa</taxon>
        <taxon>Octocorallia</taxon>
        <taxon>Malacalcyonacea</taxon>
        <taxon>Plexauridae</taxon>
        <taxon>Paramuricea</taxon>
    </lineage>
</organism>
<dbReference type="GO" id="GO:0005737">
    <property type="term" value="C:cytoplasm"/>
    <property type="evidence" value="ECO:0007669"/>
    <property type="project" value="UniProtKB-SubCell"/>
</dbReference>
<comment type="function">
    <text evidence="7">Catalyzes the GTP-dependent phosphorylation of 5-hydroxy-L-lysine.</text>
</comment>
<dbReference type="Proteomes" id="UP001152795">
    <property type="component" value="Unassembled WGS sequence"/>
</dbReference>
<feature type="domain" description="Aminoglycoside phosphotransferase" evidence="10">
    <location>
        <begin position="55"/>
        <end position="114"/>
    </location>
</feature>
<name>A0A6S7HUE8_PARCT</name>
<gene>
    <name evidence="11" type="ORF">PACLA_8A074002</name>
</gene>
<dbReference type="InterPro" id="IPR002575">
    <property type="entry name" value="Aminoglycoside_PTrfase"/>
</dbReference>
<keyword evidence="12" id="KW-1185">Reference proteome</keyword>
<dbReference type="EMBL" id="CACRXK020005869">
    <property type="protein sequence ID" value="CAB4007663.1"/>
    <property type="molecule type" value="Genomic_DNA"/>
</dbReference>
<comment type="subcellular location">
    <subcellularLocation>
        <location evidence="1">Cytoplasm</location>
    </subcellularLocation>
</comment>
<evidence type="ECO:0000256" key="8">
    <source>
        <dbReference type="ARBA" id="ARBA00038873"/>
    </source>
</evidence>
<sequence>MDLKCPVLEKRKFAWDLYYFDTLLRGRGCITLEEKEAVNAVETSFKKFVKPRFDVLPKQCIHGDINDANILVHTNPGTNELEVTGLIDFGDVNYTCRVFDIAIAAAYMMTVAEDNGIKAAANTVAGFHDKCPLTQDESDVIFCCIKARLCQSGCFGAHSSKVYPDNAKYLSYSATKALKIVATLEDITNEDFDKSWRDLCKN</sequence>
<evidence type="ECO:0000256" key="6">
    <source>
        <dbReference type="ARBA" id="ARBA00036820"/>
    </source>
</evidence>
<dbReference type="PANTHER" id="PTHR21064">
    <property type="entry name" value="AMINOGLYCOSIDE PHOSPHOTRANSFERASE DOMAIN-CONTAINING PROTEIN-RELATED"/>
    <property type="match status" value="1"/>
</dbReference>
<dbReference type="OrthoDB" id="9973935at2759"/>
<accession>A0A6S7HUE8</accession>
<evidence type="ECO:0000256" key="1">
    <source>
        <dbReference type="ARBA" id="ARBA00004496"/>
    </source>
</evidence>
<evidence type="ECO:0000259" key="10">
    <source>
        <dbReference type="Pfam" id="PF01636"/>
    </source>
</evidence>
<dbReference type="InterPro" id="IPR050249">
    <property type="entry name" value="Pseudomonas-type_ThrB"/>
</dbReference>